<accession>A0AAW1CTH2</accession>
<feature type="compositionally biased region" description="Polar residues" evidence="5">
    <location>
        <begin position="387"/>
        <end position="407"/>
    </location>
</feature>
<evidence type="ECO:0000259" key="7">
    <source>
        <dbReference type="Pfam" id="PF24456"/>
    </source>
</evidence>
<comment type="caution">
    <text evidence="8">The sequence shown here is derived from an EMBL/GenBank/DDBJ whole genome shotgun (WGS) entry which is preliminary data.</text>
</comment>
<reference evidence="8 9" key="1">
    <citation type="submission" date="2022-12" db="EMBL/GenBank/DDBJ databases">
        <title>Chromosome-level genome assembly of true bugs.</title>
        <authorList>
            <person name="Ma L."/>
            <person name="Li H."/>
        </authorList>
    </citation>
    <scope>NUCLEOTIDE SEQUENCE [LARGE SCALE GENOMIC DNA]</scope>
    <source>
        <strain evidence="8">Lab_2022b</strain>
    </source>
</reference>
<dbReference type="PANTHER" id="PTHR20952">
    <property type="entry name" value="ADP-RIBOSYLATION-LIKE FACTOR 6-INTERACTING PROTEIN"/>
    <property type="match status" value="1"/>
</dbReference>
<comment type="subcellular location">
    <subcellularLocation>
        <location evidence="1">Membrane</location>
        <topology evidence="1">Multi-pass membrane protein</topology>
    </subcellularLocation>
</comment>
<evidence type="ECO:0000313" key="9">
    <source>
        <dbReference type="Proteomes" id="UP001461498"/>
    </source>
</evidence>
<evidence type="ECO:0000313" key="8">
    <source>
        <dbReference type="EMBL" id="KAK9501662.1"/>
    </source>
</evidence>
<sequence length="433" mass="48318">MDYFKKFYRSAKTKLFRPKHNNVVLTEEQKLAYSLKPFERYLYKIQHIIKWEEPTESILYIILVNTLFWFLTYIQWKFYGLLFAILCSYIIHEAWSEHIWPEIRVPKENEKIMEKDRGDIITEAPEGYLTVPEISHYATTVKDALHKYYNRLCYLRATQPPVYCGIVSIACLVVAGIGSVISGIALVYLLTMAFMIIPGCIVHLLSPLQKEKLCSLINTVSYFVIPSEDSRNIDDYVPESTKENLVLLSQAGDNNERCCVEDLSTPSTDDSSLGDLMMPGYDESSVDTVESLMLPTIPQDSSEDTDSEVGALRFKSHHFNGDGSSTDEEISLVKDLVFPDVIQEGSSSSAADSTAATSSVVSQLGSGITQTVAGVLYKTFTSAVSRGSEGLTSSAGLRFQRASSETTADPFISKDMLDSDSEFEIIDSEDAEA</sequence>
<feature type="region of interest" description="Disordered" evidence="5">
    <location>
        <begin position="387"/>
        <end position="413"/>
    </location>
</feature>
<dbReference type="InterPro" id="IPR052114">
    <property type="entry name" value="ER_autophagy_membrane_reg"/>
</dbReference>
<organism evidence="8 9">
    <name type="scientific">Rhynocoris fuscipes</name>
    <dbReference type="NCBI Taxonomy" id="488301"/>
    <lineage>
        <taxon>Eukaryota</taxon>
        <taxon>Metazoa</taxon>
        <taxon>Ecdysozoa</taxon>
        <taxon>Arthropoda</taxon>
        <taxon>Hexapoda</taxon>
        <taxon>Insecta</taxon>
        <taxon>Pterygota</taxon>
        <taxon>Neoptera</taxon>
        <taxon>Paraneoptera</taxon>
        <taxon>Hemiptera</taxon>
        <taxon>Heteroptera</taxon>
        <taxon>Panheteroptera</taxon>
        <taxon>Cimicomorpha</taxon>
        <taxon>Reduviidae</taxon>
        <taxon>Harpactorinae</taxon>
        <taxon>Harpactorini</taxon>
        <taxon>Rhynocoris</taxon>
    </lineage>
</organism>
<evidence type="ECO:0000256" key="2">
    <source>
        <dbReference type="ARBA" id="ARBA00022692"/>
    </source>
</evidence>
<evidence type="ECO:0000256" key="1">
    <source>
        <dbReference type="ARBA" id="ARBA00004141"/>
    </source>
</evidence>
<gene>
    <name evidence="8" type="ORF">O3M35_012346</name>
</gene>
<keyword evidence="9" id="KW-1185">Reference proteome</keyword>
<dbReference type="Pfam" id="PF24456">
    <property type="entry name" value="RHD_RETREG1-3"/>
    <property type="match status" value="1"/>
</dbReference>
<evidence type="ECO:0000256" key="4">
    <source>
        <dbReference type="ARBA" id="ARBA00023136"/>
    </source>
</evidence>
<dbReference type="PANTHER" id="PTHR20952:SF4">
    <property type="entry name" value="RETICULOPHAGY REGULATOR 2"/>
    <property type="match status" value="1"/>
</dbReference>
<proteinExistence type="predicted"/>
<feature type="domain" description="RETREG1-3/ARL6IP-like N-terminal reticulon-homology" evidence="7">
    <location>
        <begin position="37"/>
        <end position="207"/>
    </location>
</feature>
<dbReference type="GO" id="GO:0016020">
    <property type="term" value="C:membrane"/>
    <property type="evidence" value="ECO:0007669"/>
    <property type="project" value="UniProtKB-SubCell"/>
</dbReference>
<feature type="transmembrane region" description="Helical" evidence="6">
    <location>
        <begin position="57"/>
        <end position="72"/>
    </location>
</feature>
<keyword evidence="3 6" id="KW-1133">Transmembrane helix</keyword>
<evidence type="ECO:0000256" key="5">
    <source>
        <dbReference type="SAM" id="MobiDB-lite"/>
    </source>
</evidence>
<evidence type="ECO:0000256" key="6">
    <source>
        <dbReference type="SAM" id="Phobius"/>
    </source>
</evidence>
<dbReference type="InterPro" id="IPR057282">
    <property type="entry name" value="RETREG1-3-like_RHD"/>
</dbReference>
<dbReference type="AlphaFoldDB" id="A0AAW1CTH2"/>
<feature type="transmembrane region" description="Helical" evidence="6">
    <location>
        <begin position="187"/>
        <end position="205"/>
    </location>
</feature>
<evidence type="ECO:0000256" key="3">
    <source>
        <dbReference type="ARBA" id="ARBA00022989"/>
    </source>
</evidence>
<dbReference type="GO" id="GO:0005783">
    <property type="term" value="C:endoplasmic reticulum"/>
    <property type="evidence" value="ECO:0007669"/>
    <property type="project" value="UniProtKB-ARBA"/>
</dbReference>
<keyword evidence="4 6" id="KW-0472">Membrane</keyword>
<name>A0AAW1CTH2_9HEMI</name>
<feature type="transmembrane region" description="Helical" evidence="6">
    <location>
        <begin position="161"/>
        <end position="181"/>
    </location>
</feature>
<dbReference type="Proteomes" id="UP001461498">
    <property type="component" value="Unassembled WGS sequence"/>
</dbReference>
<dbReference type="EMBL" id="JAPXFL010000009">
    <property type="protein sequence ID" value="KAK9501662.1"/>
    <property type="molecule type" value="Genomic_DNA"/>
</dbReference>
<keyword evidence="2 6" id="KW-0812">Transmembrane</keyword>
<protein>
    <recommendedName>
        <fullName evidence="7">RETREG1-3/ARL6IP-like N-terminal reticulon-homology domain-containing protein</fullName>
    </recommendedName>
</protein>